<dbReference type="Pfam" id="PF23562">
    <property type="entry name" value="AMP-binding_C_3"/>
    <property type="match status" value="1"/>
</dbReference>
<evidence type="ECO:0000256" key="2">
    <source>
        <dbReference type="ARBA" id="ARBA00022840"/>
    </source>
</evidence>
<dbReference type="SUPFAM" id="SSF56801">
    <property type="entry name" value="Acetyl-CoA synthetase-like"/>
    <property type="match status" value="1"/>
</dbReference>
<dbReference type="KEGG" id="drg:H9K76_11210"/>
<evidence type="ECO:0000256" key="1">
    <source>
        <dbReference type="ARBA" id="ARBA00022741"/>
    </source>
</evidence>
<accession>A0A7G9RUL8</accession>
<dbReference type="Gene3D" id="3.40.50.12780">
    <property type="entry name" value="N-terminal domain of ligase-like"/>
    <property type="match status" value="2"/>
</dbReference>
<feature type="domain" description="AMP-dependent synthetase/ligase" evidence="3">
    <location>
        <begin position="20"/>
        <end position="440"/>
    </location>
</feature>
<dbReference type="Pfam" id="PF00501">
    <property type="entry name" value="AMP-binding"/>
    <property type="match status" value="1"/>
</dbReference>
<dbReference type="EMBL" id="CP060714">
    <property type="protein sequence ID" value="QNN59293.1"/>
    <property type="molecule type" value="Genomic_DNA"/>
</dbReference>
<protein>
    <submittedName>
        <fullName evidence="4">Long-chain fatty acid--CoA ligase</fullName>
    </submittedName>
</protein>
<keyword evidence="1" id="KW-0547">Nucleotide-binding</keyword>
<evidence type="ECO:0000259" key="3">
    <source>
        <dbReference type="Pfam" id="PF00501"/>
    </source>
</evidence>
<keyword evidence="5" id="KW-1185">Reference proteome</keyword>
<dbReference type="PRINTS" id="PR00154">
    <property type="entry name" value="AMPBINDING"/>
</dbReference>
<name>A0A7G9RUL8_9BURK</name>
<dbReference type="InterPro" id="IPR020845">
    <property type="entry name" value="AMP-binding_CS"/>
</dbReference>
<reference evidence="4 5" key="1">
    <citation type="submission" date="2020-08" db="EMBL/GenBank/DDBJ databases">
        <title>Genome sequence of Diaphorobacter ruginosibacter DSM 27467T.</title>
        <authorList>
            <person name="Hyun D.-W."/>
            <person name="Bae J.-W."/>
        </authorList>
    </citation>
    <scope>NUCLEOTIDE SEQUENCE [LARGE SCALE GENOMIC DNA]</scope>
    <source>
        <strain evidence="4 5">DSM 27467</strain>
    </source>
</reference>
<dbReference type="PROSITE" id="PS00455">
    <property type="entry name" value="AMP_BINDING"/>
    <property type="match status" value="1"/>
</dbReference>
<dbReference type="AlphaFoldDB" id="A0A7G9RUL8"/>
<dbReference type="Proteomes" id="UP000515811">
    <property type="component" value="Chromosome"/>
</dbReference>
<dbReference type="CDD" id="cd05907">
    <property type="entry name" value="VL_LC_FACS_like"/>
    <property type="match status" value="1"/>
</dbReference>
<keyword evidence="2" id="KW-0067">ATP-binding</keyword>
<proteinExistence type="predicted"/>
<organism evidence="4 5">
    <name type="scientific">Diaphorobacter ruginosibacter</name>
    <dbReference type="NCBI Taxonomy" id="1715720"/>
    <lineage>
        <taxon>Bacteria</taxon>
        <taxon>Pseudomonadati</taxon>
        <taxon>Pseudomonadota</taxon>
        <taxon>Betaproteobacteria</taxon>
        <taxon>Burkholderiales</taxon>
        <taxon>Comamonadaceae</taxon>
        <taxon>Diaphorobacter</taxon>
    </lineage>
</organism>
<dbReference type="RefSeq" id="WP_187600306.1">
    <property type="nucleotide sequence ID" value="NZ_CP060714.1"/>
</dbReference>
<gene>
    <name evidence="4" type="ORF">H9K76_11210</name>
</gene>
<keyword evidence="4" id="KW-0436">Ligase</keyword>
<dbReference type="GO" id="GO:0004467">
    <property type="term" value="F:long-chain fatty acid-CoA ligase activity"/>
    <property type="evidence" value="ECO:0007669"/>
    <property type="project" value="TreeGrafter"/>
</dbReference>
<dbReference type="PANTHER" id="PTHR43272">
    <property type="entry name" value="LONG-CHAIN-FATTY-ACID--COA LIGASE"/>
    <property type="match status" value="1"/>
</dbReference>
<dbReference type="GO" id="GO:0005524">
    <property type="term" value="F:ATP binding"/>
    <property type="evidence" value="ECO:0007669"/>
    <property type="project" value="UniProtKB-KW"/>
</dbReference>
<evidence type="ECO:0000313" key="5">
    <source>
        <dbReference type="Proteomes" id="UP000515811"/>
    </source>
</evidence>
<sequence length="616" mass="66747">MNSPVNELQDVHTLPALLTRRVSLTPDGEAYRQCNSQGEWKSLTWRETQAEVARHARAIAATGLPDKAHVAILLPNGLSAMCIDQAVMACGYAPVPLHAIDNPGSIAYILQDAEVSLLVLTTSEQWQHIADAGEAFPHLRGVVIVEGEATPAMGDKPSHAIPVAALHEWLAHAPADHPLPPEPVAEDLAAIVYTSGTTGKPKGVMLTHANVVADVSAVMQRIAPTAEDVFLSFLPLSHTFERTGGYYLAIASGSCVAYARSVAQLSQDMLIVKPTILVSVPRIYERVHAKLLEVLSASPFKMQLFQAAQSKGWARFCAEQTLPAPKDDAEGNGGWMRLLPWSVLRALVARPLLEKFGGRVRVAVSGGAPLSPSIARCFLGLGLPLIQGYGMTETTPVVSVNTLDDNDPSTVGRALPGVEVRIGENRELQVRGAIVMRGYWKRPEDTARTINPEGWLGTGDQAELVDGGRIRILGRIKEIIVTSTGEKVPPGDLEMAITADPLFAQAFVVGENRPFIACVASIQEEEWRALAAKLNLDPDDPASLASPAAEKIALERIAKQTMGFARYAVPRAVHLVREQWTIENAFMTPTLKLKRNNLMGYYQEAIDAMYQRPAPR</sequence>
<dbReference type="InterPro" id="IPR042099">
    <property type="entry name" value="ANL_N_sf"/>
</dbReference>
<dbReference type="InterPro" id="IPR000873">
    <property type="entry name" value="AMP-dep_synth/lig_dom"/>
</dbReference>
<dbReference type="PANTHER" id="PTHR43272:SF33">
    <property type="entry name" value="AMP-BINDING DOMAIN-CONTAINING PROTEIN-RELATED"/>
    <property type="match status" value="1"/>
</dbReference>
<dbReference type="GO" id="GO:0016020">
    <property type="term" value="C:membrane"/>
    <property type="evidence" value="ECO:0007669"/>
    <property type="project" value="TreeGrafter"/>
</dbReference>
<evidence type="ECO:0000313" key="4">
    <source>
        <dbReference type="EMBL" id="QNN59293.1"/>
    </source>
</evidence>
<dbReference type="InterPro" id="IPR020459">
    <property type="entry name" value="AMP-binding"/>
</dbReference>